<dbReference type="EMBL" id="JBEPMP010000001">
    <property type="protein sequence ID" value="MET3729253.1"/>
    <property type="molecule type" value="Genomic_DNA"/>
</dbReference>
<dbReference type="Gene3D" id="3.30.300.210">
    <property type="entry name" value="Nutrient germinant receptor protein C, domain 3"/>
    <property type="match status" value="1"/>
</dbReference>
<keyword evidence="7" id="KW-0449">Lipoprotein</keyword>
<keyword evidence="3" id="KW-0309">Germination</keyword>
<comment type="caution">
    <text evidence="10">The sequence shown here is derived from an EMBL/GenBank/DDBJ whole genome shotgun (WGS) entry which is preliminary data.</text>
</comment>
<comment type="similarity">
    <text evidence="2">Belongs to the GerABKC lipoprotein family.</text>
</comment>
<dbReference type="PROSITE" id="PS51257">
    <property type="entry name" value="PROKAR_LIPOPROTEIN"/>
    <property type="match status" value="1"/>
</dbReference>
<feature type="domain" description="Spore germination protein N-terminal" evidence="9">
    <location>
        <begin position="28"/>
        <end position="189"/>
    </location>
</feature>
<sequence length="292" mass="33133">MKHFLILFQIGMVIVLSGCQVIPTLNTNELSIIQGVGFDRTAEDKLLGTIVYPEYRVDETSKIEVLKAEGETVRETLDRSQYEVQYPLVNGQLRIAVFGQKLAKQGLFSLLDAFNRSPVIGSKIQLAIVDGEASELLAIKKYGKENIALYLSDMISQNAKIGELPSTDLSIFSYHYYNVGNDPYLPILKKEKDKIKINGIALFKDARLKSTLSMNDVFTFKMLLERFKMGTHQYKLDENQYVVIGNIRSSPHYKVKINKGTPEFNIQIKMDARIQEFSSNRKNTATPSKTKY</sequence>
<evidence type="ECO:0000256" key="1">
    <source>
        <dbReference type="ARBA" id="ARBA00004635"/>
    </source>
</evidence>
<keyword evidence="4" id="KW-0732">Signal</keyword>
<evidence type="ECO:0000256" key="2">
    <source>
        <dbReference type="ARBA" id="ARBA00007886"/>
    </source>
</evidence>
<protein>
    <submittedName>
        <fullName evidence="10">Spore germination protein</fullName>
    </submittedName>
</protein>
<name>A0ABV2LKZ5_9BACL</name>
<proteinExistence type="inferred from homology"/>
<reference evidence="10 11" key="1">
    <citation type="submission" date="2024-06" db="EMBL/GenBank/DDBJ databases">
        <title>Genomic Encyclopedia of Type Strains, Phase IV (KMG-IV): sequencing the most valuable type-strain genomes for metagenomic binning, comparative biology and taxonomic classification.</title>
        <authorList>
            <person name="Goeker M."/>
        </authorList>
    </citation>
    <scope>NUCLEOTIDE SEQUENCE [LARGE SCALE GENOMIC DNA]</scope>
    <source>
        <strain evidence="10 11">DSM 100124</strain>
    </source>
</reference>
<keyword evidence="5" id="KW-0472">Membrane</keyword>
<dbReference type="Pfam" id="PF05504">
    <property type="entry name" value="Spore_GerAC"/>
    <property type="match status" value="1"/>
</dbReference>
<comment type="subcellular location">
    <subcellularLocation>
        <location evidence="1">Membrane</location>
        <topology evidence="1">Lipid-anchor</topology>
    </subcellularLocation>
</comment>
<feature type="domain" description="Spore germination GerAC-like C-terminal" evidence="8">
    <location>
        <begin position="198"/>
        <end position="287"/>
    </location>
</feature>
<dbReference type="InterPro" id="IPR057336">
    <property type="entry name" value="GerAC_N"/>
</dbReference>
<evidence type="ECO:0000259" key="9">
    <source>
        <dbReference type="Pfam" id="PF25198"/>
    </source>
</evidence>
<dbReference type="Pfam" id="PF25198">
    <property type="entry name" value="Spore_GerAC_N"/>
    <property type="match status" value="1"/>
</dbReference>
<dbReference type="PANTHER" id="PTHR35789">
    <property type="entry name" value="SPORE GERMINATION PROTEIN B3"/>
    <property type="match status" value="1"/>
</dbReference>
<evidence type="ECO:0000313" key="11">
    <source>
        <dbReference type="Proteomes" id="UP001549097"/>
    </source>
</evidence>
<dbReference type="RefSeq" id="WP_198766633.1">
    <property type="nucleotide sequence ID" value="NZ_JAEACF010000001.1"/>
</dbReference>
<accession>A0ABV2LKZ5</accession>
<evidence type="ECO:0000256" key="7">
    <source>
        <dbReference type="ARBA" id="ARBA00023288"/>
    </source>
</evidence>
<dbReference type="NCBIfam" id="TIGR02887">
    <property type="entry name" value="spore_ger_x_C"/>
    <property type="match status" value="1"/>
</dbReference>
<dbReference type="InterPro" id="IPR046953">
    <property type="entry name" value="Spore_GerAC-like_C"/>
</dbReference>
<evidence type="ECO:0000259" key="8">
    <source>
        <dbReference type="Pfam" id="PF05504"/>
    </source>
</evidence>
<evidence type="ECO:0000256" key="6">
    <source>
        <dbReference type="ARBA" id="ARBA00023139"/>
    </source>
</evidence>
<keyword evidence="11" id="KW-1185">Reference proteome</keyword>
<dbReference type="InterPro" id="IPR038501">
    <property type="entry name" value="Spore_GerAC_C_sf"/>
</dbReference>
<evidence type="ECO:0000313" key="10">
    <source>
        <dbReference type="EMBL" id="MET3729253.1"/>
    </source>
</evidence>
<keyword evidence="6" id="KW-0564">Palmitate</keyword>
<dbReference type="Proteomes" id="UP001549097">
    <property type="component" value="Unassembled WGS sequence"/>
</dbReference>
<dbReference type="InterPro" id="IPR008844">
    <property type="entry name" value="Spore_GerAC-like"/>
</dbReference>
<gene>
    <name evidence="10" type="ORF">ABID52_002834</name>
</gene>
<evidence type="ECO:0000256" key="3">
    <source>
        <dbReference type="ARBA" id="ARBA00022544"/>
    </source>
</evidence>
<organism evidence="10 11">
    <name type="scientific">Fictibacillus halophilus</name>
    <dbReference type="NCBI Taxonomy" id="1610490"/>
    <lineage>
        <taxon>Bacteria</taxon>
        <taxon>Bacillati</taxon>
        <taxon>Bacillota</taxon>
        <taxon>Bacilli</taxon>
        <taxon>Bacillales</taxon>
        <taxon>Fictibacillaceae</taxon>
        <taxon>Fictibacillus</taxon>
    </lineage>
</organism>
<dbReference type="PANTHER" id="PTHR35789:SF1">
    <property type="entry name" value="SPORE GERMINATION PROTEIN B3"/>
    <property type="match status" value="1"/>
</dbReference>
<evidence type="ECO:0000256" key="4">
    <source>
        <dbReference type="ARBA" id="ARBA00022729"/>
    </source>
</evidence>
<evidence type="ECO:0000256" key="5">
    <source>
        <dbReference type="ARBA" id="ARBA00023136"/>
    </source>
</evidence>